<gene>
    <name evidence="2" type="ORF">D7231_02530</name>
</gene>
<protein>
    <recommendedName>
        <fullName evidence="1">VOC domain-containing protein</fullName>
    </recommendedName>
</protein>
<dbReference type="InterPro" id="IPR052164">
    <property type="entry name" value="Anthracycline_SecMetBiosynth"/>
</dbReference>
<name>A0A3B0C042_9ACTN</name>
<dbReference type="InterPro" id="IPR041581">
    <property type="entry name" value="Glyoxalase_6"/>
</dbReference>
<dbReference type="PANTHER" id="PTHR33993">
    <property type="entry name" value="GLYOXALASE-RELATED"/>
    <property type="match status" value="1"/>
</dbReference>
<dbReference type="PROSITE" id="PS51819">
    <property type="entry name" value="VOC"/>
    <property type="match status" value="1"/>
</dbReference>
<dbReference type="RefSeq" id="WP_120753214.1">
    <property type="nucleotide sequence ID" value="NZ_JBIBGF010000001.1"/>
</dbReference>
<evidence type="ECO:0000313" key="3">
    <source>
        <dbReference type="Proteomes" id="UP000270343"/>
    </source>
</evidence>
<dbReference type="PANTHER" id="PTHR33993:SF14">
    <property type="entry name" value="GB|AAF24581.1"/>
    <property type="match status" value="1"/>
</dbReference>
<feature type="domain" description="VOC" evidence="1">
    <location>
        <begin position="1"/>
        <end position="90"/>
    </location>
</feature>
<dbReference type="InterPro" id="IPR037523">
    <property type="entry name" value="VOC_core"/>
</dbReference>
<proteinExistence type="predicted"/>
<dbReference type="Gene3D" id="3.10.180.10">
    <property type="entry name" value="2,3-Dihydroxybiphenyl 1,2-Dioxygenase, domain 1"/>
    <property type="match status" value="1"/>
</dbReference>
<organism evidence="2 3">
    <name type="scientific">Streptomyces klenkii</name>
    <dbReference type="NCBI Taxonomy" id="1420899"/>
    <lineage>
        <taxon>Bacteria</taxon>
        <taxon>Bacillati</taxon>
        <taxon>Actinomycetota</taxon>
        <taxon>Actinomycetes</taxon>
        <taxon>Kitasatosporales</taxon>
        <taxon>Streptomycetaceae</taxon>
        <taxon>Streptomyces</taxon>
    </lineage>
</organism>
<keyword evidence="3" id="KW-1185">Reference proteome</keyword>
<sequence length="93" mass="9663">MDVVYTISGPAGGGESTMHGGIMQLAQQNLDAGSTSEWHPYFEVEDCDATVSRAQEMGATAIIPATDAEGVGRFAMLLDPFGAPFAVITSPKA</sequence>
<comment type="caution">
    <text evidence="2">The sequence shown here is derived from an EMBL/GenBank/DDBJ whole genome shotgun (WGS) entry which is preliminary data.</text>
</comment>
<dbReference type="Pfam" id="PF18029">
    <property type="entry name" value="Glyoxalase_6"/>
    <property type="match status" value="1"/>
</dbReference>
<dbReference type="Proteomes" id="UP000270343">
    <property type="component" value="Unassembled WGS sequence"/>
</dbReference>
<dbReference type="EMBL" id="RBAM01000001">
    <property type="protein sequence ID" value="RKN77599.1"/>
    <property type="molecule type" value="Genomic_DNA"/>
</dbReference>
<dbReference type="SUPFAM" id="SSF54593">
    <property type="entry name" value="Glyoxalase/Bleomycin resistance protein/Dihydroxybiphenyl dioxygenase"/>
    <property type="match status" value="1"/>
</dbReference>
<accession>A0A3B0C042</accession>
<dbReference type="AlphaFoldDB" id="A0A3B0C042"/>
<evidence type="ECO:0000313" key="2">
    <source>
        <dbReference type="EMBL" id="RKN77599.1"/>
    </source>
</evidence>
<reference evidence="2 3" key="1">
    <citation type="journal article" date="2015" name="Antonie Van Leeuwenhoek">
        <title>Streptomyces klenkii sp. nov., isolated from deep marine sediment.</title>
        <authorList>
            <person name="Veyisoglu A."/>
            <person name="Sahin N."/>
        </authorList>
    </citation>
    <scope>NUCLEOTIDE SEQUENCE [LARGE SCALE GENOMIC DNA]</scope>
    <source>
        <strain evidence="2 3">KCTC 29202</strain>
    </source>
</reference>
<evidence type="ECO:0000259" key="1">
    <source>
        <dbReference type="PROSITE" id="PS51819"/>
    </source>
</evidence>
<dbReference type="InterPro" id="IPR029068">
    <property type="entry name" value="Glyas_Bleomycin-R_OHBP_Dase"/>
</dbReference>